<gene>
    <name evidence="1" type="ORF">mMyoMyo1_008233</name>
</gene>
<dbReference type="AlphaFoldDB" id="A0A7J7VIH7"/>
<evidence type="ECO:0000313" key="1">
    <source>
        <dbReference type="EMBL" id="KAF6324756.1"/>
    </source>
</evidence>
<proteinExistence type="predicted"/>
<organism evidence="1 2">
    <name type="scientific">Myotis myotis</name>
    <name type="common">Greater mouse-eared bat</name>
    <name type="synonym">Vespertilio myotis</name>
    <dbReference type="NCBI Taxonomy" id="51298"/>
    <lineage>
        <taxon>Eukaryota</taxon>
        <taxon>Metazoa</taxon>
        <taxon>Chordata</taxon>
        <taxon>Craniata</taxon>
        <taxon>Vertebrata</taxon>
        <taxon>Euteleostomi</taxon>
        <taxon>Mammalia</taxon>
        <taxon>Eutheria</taxon>
        <taxon>Laurasiatheria</taxon>
        <taxon>Chiroptera</taxon>
        <taxon>Yangochiroptera</taxon>
        <taxon>Vespertilionidae</taxon>
        <taxon>Myotis</taxon>
    </lineage>
</organism>
<protein>
    <submittedName>
        <fullName evidence="1">Uncharacterized protein</fullName>
    </submittedName>
</protein>
<evidence type="ECO:0000313" key="2">
    <source>
        <dbReference type="Proteomes" id="UP000527355"/>
    </source>
</evidence>
<sequence length="264" mass="29322">MDFYFLLHPSSHPHPEPELVFKKTIKMTWAGGLLTFFIWKSREGCRPTARGKRNVPALLPGGLASLRCAWRPGAAPGLPWEGDSILMTVGIQEGCWAGLVSKLRCGWWSRWVSSSLFWPFAGIAVDAPSPWHIVRTHNCPPTLDSQLPALALGGGLHRLARESTDCLLSDARGDDAACSVQAKDSFSGEAGGGMTVEPVPLVLSRLPASWPVRSTDELTEVTPFHLHHSPRRRAWCPQFRDKAPEPGELSRFPRWLSWSWWNQG</sequence>
<reference evidence="1 2" key="1">
    <citation type="journal article" date="2020" name="Nature">
        <title>Six reference-quality genomes reveal evolution of bat adaptations.</title>
        <authorList>
            <person name="Jebb D."/>
            <person name="Huang Z."/>
            <person name="Pippel M."/>
            <person name="Hughes G.M."/>
            <person name="Lavrichenko K."/>
            <person name="Devanna P."/>
            <person name="Winkler S."/>
            <person name="Jermiin L.S."/>
            <person name="Skirmuntt E.C."/>
            <person name="Katzourakis A."/>
            <person name="Burkitt-Gray L."/>
            <person name="Ray D.A."/>
            <person name="Sullivan K.A.M."/>
            <person name="Roscito J.G."/>
            <person name="Kirilenko B.M."/>
            <person name="Davalos L.M."/>
            <person name="Corthals A.P."/>
            <person name="Power M.L."/>
            <person name="Jones G."/>
            <person name="Ransome R.D."/>
            <person name="Dechmann D.K.N."/>
            <person name="Locatelli A.G."/>
            <person name="Puechmaille S.J."/>
            <person name="Fedrigo O."/>
            <person name="Jarvis E.D."/>
            <person name="Hiller M."/>
            <person name="Vernes S.C."/>
            <person name="Myers E.W."/>
            <person name="Teeling E.C."/>
        </authorList>
    </citation>
    <scope>NUCLEOTIDE SEQUENCE [LARGE SCALE GENOMIC DNA]</scope>
    <source>
        <strain evidence="1">MMyoMyo1</strain>
        <tissue evidence="1">Flight muscle</tissue>
    </source>
</reference>
<accession>A0A7J7VIH7</accession>
<dbReference type="Proteomes" id="UP000527355">
    <property type="component" value="Unassembled WGS sequence"/>
</dbReference>
<comment type="caution">
    <text evidence="1">The sequence shown here is derived from an EMBL/GenBank/DDBJ whole genome shotgun (WGS) entry which is preliminary data.</text>
</comment>
<name>A0A7J7VIH7_MYOMY</name>
<dbReference type="VEuPathDB" id="HostDB:LOC118664254"/>
<dbReference type="EMBL" id="JABWUV010000010">
    <property type="protein sequence ID" value="KAF6324756.1"/>
    <property type="molecule type" value="Genomic_DNA"/>
</dbReference>
<keyword evidence="2" id="KW-1185">Reference proteome</keyword>